<comment type="caution">
    <text evidence="2">The sequence shown here is derived from an EMBL/GenBank/DDBJ whole genome shotgun (WGS) entry which is preliminary data.</text>
</comment>
<dbReference type="RefSeq" id="WP_096258362.1">
    <property type="nucleotide sequence ID" value="NZ_BDME01000001.1"/>
</dbReference>
<dbReference type="Gene3D" id="3.30.70.1450">
    <property type="entry name" value="Regulator of K+ conductance, C-terminal domain"/>
    <property type="match status" value="1"/>
</dbReference>
<protein>
    <recommendedName>
        <fullName evidence="1">RCK C-terminal domain-containing protein</fullName>
    </recommendedName>
</protein>
<dbReference type="SUPFAM" id="SSF116726">
    <property type="entry name" value="TrkA C-terminal domain-like"/>
    <property type="match status" value="1"/>
</dbReference>
<dbReference type="InterPro" id="IPR036721">
    <property type="entry name" value="RCK_C_sf"/>
</dbReference>
<feature type="domain" description="RCK C-terminal" evidence="1">
    <location>
        <begin position="134"/>
        <end position="215"/>
    </location>
</feature>
<dbReference type="EMBL" id="BDME01000001">
    <property type="protein sequence ID" value="GAX87214.1"/>
    <property type="molecule type" value="Genomic_DNA"/>
</dbReference>
<dbReference type="GO" id="GO:0006813">
    <property type="term" value="P:potassium ion transport"/>
    <property type="evidence" value="ECO:0007669"/>
    <property type="project" value="InterPro"/>
</dbReference>
<gene>
    <name evidence="2" type="ORF">LNAT_P0509</name>
</gene>
<evidence type="ECO:0000313" key="2">
    <source>
        <dbReference type="EMBL" id="GAX87214.1"/>
    </source>
</evidence>
<dbReference type="Proteomes" id="UP000217944">
    <property type="component" value="Unassembled WGS sequence"/>
</dbReference>
<organism evidence="2 3">
    <name type="scientific">Lebetimonas natsushimae</name>
    <dbReference type="NCBI Taxonomy" id="1936991"/>
    <lineage>
        <taxon>Bacteria</taxon>
        <taxon>Pseudomonadati</taxon>
        <taxon>Campylobacterota</taxon>
        <taxon>Epsilonproteobacteria</taxon>
        <taxon>Nautiliales</taxon>
        <taxon>Nautiliaceae</taxon>
        <taxon>Lebetimonas</taxon>
    </lineage>
</organism>
<accession>A0A292YDB1</accession>
<reference evidence="2 3" key="1">
    <citation type="journal article" date="2017" name="Syst. Appl. Microbiol.">
        <title>Lebetimonas natsushimae sp. nov., a novel strictly anaerobic, moderately thermophilic chemoautotroph isolated from a deep-sea hydrothermal vent polychaete nest in the Mid-Okinawa Trough.</title>
        <authorList>
            <person name="Nagata R."/>
            <person name="Takaki Y."/>
            <person name="Tame A."/>
            <person name="Nunoura T."/>
            <person name="Muto H."/>
            <person name="Mino S."/>
            <person name="Sawayama S."/>
            <person name="Takai K."/>
            <person name="Nakagawa S."/>
        </authorList>
    </citation>
    <scope>NUCLEOTIDE SEQUENCE [LARGE SCALE GENOMIC DNA]</scope>
    <source>
        <strain evidence="2 3">HS1857</strain>
    </source>
</reference>
<dbReference type="PROSITE" id="PS51202">
    <property type="entry name" value="RCK_C"/>
    <property type="match status" value="1"/>
</dbReference>
<evidence type="ECO:0000259" key="1">
    <source>
        <dbReference type="PROSITE" id="PS51202"/>
    </source>
</evidence>
<dbReference type="InterPro" id="IPR006037">
    <property type="entry name" value="RCK_C"/>
</dbReference>
<proteinExistence type="predicted"/>
<dbReference type="GO" id="GO:0008324">
    <property type="term" value="F:monoatomic cation transmembrane transporter activity"/>
    <property type="evidence" value="ECO:0007669"/>
    <property type="project" value="InterPro"/>
</dbReference>
<sequence length="461" mass="54617">MNKIVIFAGCKESKILIEKIASSYIKEAEYYIIYEKEEDIVKIEKDNFFYYKISFFAFDIYKSIFYKDINKIIIFIKNKIEAEFVINKIKNFSSIVFVKFWKNINIPFQNNIEIIDNIELITNKILDHLPDVPLFARDIGLGIGEILEVEIPPHSIFTYKTPSFIERWKNIKIAVIYRENKFIIPNRHTLILPNDKLLLIGEPERLKSFFIESKKNLGAFPAPYGQNIYLLLDMQLNQKMISNLLKSALFLHRKLKNKKLIIKIINPTLNFKLYKLFKFKNIDIYTDYFSNDYISTLKNDIEKYSIGLIVTNNEYFYKYKKTFFEIKTPIFKQGSESVKKCIEFVVLLQHKMLDRIAPALFDLSFQLNLGINFLEPTNETKDLNELKEYLKKFAKVYNFKNISFTKTQKNPVLKLLKRQNICLIEPFIKPPVPKITEIIHPKIENAYIMLDKFNQFLIPIK</sequence>
<dbReference type="OrthoDB" id="5337496at2"/>
<dbReference type="Pfam" id="PF02080">
    <property type="entry name" value="TrkA_C"/>
    <property type="match status" value="1"/>
</dbReference>
<name>A0A292YDB1_9BACT</name>
<dbReference type="AlphaFoldDB" id="A0A292YDB1"/>
<evidence type="ECO:0000313" key="3">
    <source>
        <dbReference type="Proteomes" id="UP000217944"/>
    </source>
</evidence>
<keyword evidence="3" id="KW-1185">Reference proteome</keyword>